<comment type="caution">
    <text evidence="1">The sequence shown here is derived from an EMBL/GenBank/DDBJ whole genome shotgun (WGS) entry which is preliminary data.</text>
</comment>
<dbReference type="AlphaFoldDB" id="A0A6N6NNC7"/>
<dbReference type="EMBL" id="WAJR01000003">
    <property type="protein sequence ID" value="KAB1642046.1"/>
    <property type="molecule type" value="Genomic_DNA"/>
</dbReference>
<dbReference type="RefSeq" id="WP_158048856.1">
    <property type="nucleotide sequence ID" value="NZ_DBEZKV010000142.1"/>
</dbReference>
<name>A0A6N6NNC7_9ACTN</name>
<sequence length="201" mass="23576">MPKFNKMYFPVDAIAKHEDFDVWYSDGERALRFEGPWEKESDRIAMIGRMGGQIGQIRPDNKALNYYLRHDRFEYEFQTRVIKEHYYIEGMLWDIHGSVSKPPVDFFQIKKKKNEVHVRKTLFKDHGECFEVTARDTATLRIAVEATVAMCIKEEYKGLSDPDEDERGGKKRGTFGKFFDFIQPKGVPYEKLYDEEGNPLG</sequence>
<gene>
    <name evidence="1" type="ORF">F8C90_02405</name>
</gene>
<evidence type="ECO:0000313" key="1">
    <source>
        <dbReference type="EMBL" id="KAB1642046.1"/>
    </source>
</evidence>
<reference evidence="1 2" key="1">
    <citation type="submission" date="2019-09" db="EMBL/GenBank/DDBJ databases">
        <title>Whole genome shotgun sequencing (WGS) of Ellagibacter isourolithinifaciens DSM 104140(T) and Adlercreutzia muris DSM 29508(T).</title>
        <authorList>
            <person name="Stoll D.A."/>
            <person name="Danylec N."/>
            <person name="Huch M."/>
        </authorList>
    </citation>
    <scope>NUCLEOTIDE SEQUENCE [LARGE SCALE GENOMIC DNA]</scope>
    <source>
        <strain evidence="1 2">DSM 104140</strain>
    </source>
</reference>
<dbReference type="OrthoDB" id="3172903at2"/>
<keyword evidence="2" id="KW-1185">Reference proteome</keyword>
<dbReference type="Proteomes" id="UP000468668">
    <property type="component" value="Unassembled WGS sequence"/>
</dbReference>
<organism evidence="1 2">
    <name type="scientific">Ellagibacter isourolithinifaciens</name>
    <dbReference type="NCBI Taxonomy" id="2137581"/>
    <lineage>
        <taxon>Bacteria</taxon>
        <taxon>Bacillati</taxon>
        <taxon>Actinomycetota</taxon>
        <taxon>Coriobacteriia</taxon>
        <taxon>Eggerthellales</taxon>
        <taxon>Eggerthellaceae</taxon>
        <taxon>Ellagibacter</taxon>
    </lineage>
</organism>
<evidence type="ECO:0000313" key="2">
    <source>
        <dbReference type="Proteomes" id="UP000468668"/>
    </source>
</evidence>
<dbReference type="GeneID" id="98657251"/>
<accession>A0A6N6NNC7</accession>
<proteinExistence type="predicted"/>
<protein>
    <submittedName>
        <fullName evidence="1">Uncharacterized protein</fullName>
    </submittedName>
</protein>